<evidence type="ECO:0000256" key="8">
    <source>
        <dbReference type="ARBA" id="ARBA00049243"/>
    </source>
</evidence>
<keyword evidence="5 9" id="KW-0862">Zinc</keyword>
<gene>
    <name evidence="11" type="ORF">B1H29_04860</name>
</gene>
<dbReference type="CDD" id="cd05284">
    <property type="entry name" value="arabinose_DH_like"/>
    <property type="match status" value="1"/>
</dbReference>
<dbReference type="RefSeq" id="WP_055419915.1">
    <property type="nucleotide sequence ID" value="NZ_CP019724.1"/>
</dbReference>
<comment type="catalytic activity">
    <reaction evidence="7">
        <text>a secondary alcohol + NAD(+) = a ketone + NADH + H(+)</text>
        <dbReference type="Rhea" id="RHEA:10740"/>
        <dbReference type="ChEBI" id="CHEBI:15378"/>
        <dbReference type="ChEBI" id="CHEBI:17087"/>
        <dbReference type="ChEBI" id="CHEBI:35681"/>
        <dbReference type="ChEBI" id="CHEBI:57540"/>
        <dbReference type="ChEBI" id="CHEBI:57945"/>
        <dbReference type="EC" id="1.1.1.1"/>
    </reaction>
</comment>
<evidence type="ECO:0000256" key="4">
    <source>
        <dbReference type="ARBA" id="ARBA00022723"/>
    </source>
</evidence>
<dbReference type="Proteomes" id="UP000189443">
    <property type="component" value="Chromosome"/>
</dbReference>
<evidence type="ECO:0000256" key="1">
    <source>
        <dbReference type="ARBA" id="ARBA00001947"/>
    </source>
</evidence>
<dbReference type="SMART" id="SM00829">
    <property type="entry name" value="PKS_ER"/>
    <property type="match status" value="1"/>
</dbReference>
<dbReference type="PROSITE" id="PS00059">
    <property type="entry name" value="ADH_ZINC"/>
    <property type="match status" value="1"/>
</dbReference>
<proteinExistence type="inferred from homology"/>
<evidence type="ECO:0000259" key="10">
    <source>
        <dbReference type="SMART" id="SM00829"/>
    </source>
</evidence>
<evidence type="ECO:0000313" key="12">
    <source>
        <dbReference type="Proteomes" id="UP000189443"/>
    </source>
</evidence>
<dbReference type="PANTHER" id="PTHR42940">
    <property type="entry name" value="ALCOHOL DEHYDROGENASE 1-RELATED"/>
    <property type="match status" value="1"/>
</dbReference>
<evidence type="ECO:0000256" key="6">
    <source>
        <dbReference type="ARBA" id="ARBA00023002"/>
    </source>
</evidence>
<dbReference type="InterPro" id="IPR020843">
    <property type="entry name" value="ER"/>
</dbReference>
<protein>
    <recommendedName>
        <fullName evidence="3">alcohol dehydrogenase</fullName>
        <ecNumber evidence="3">1.1.1.1</ecNumber>
    </recommendedName>
</protein>
<dbReference type="InterPro" id="IPR013154">
    <property type="entry name" value="ADH-like_N"/>
</dbReference>
<name>A0A1S6JJB0_9ACTN</name>
<dbReference type="InterPro" id="IPR002328">
    <property type="entry name" value="ADH_Zn_CS"/>
</dbReference>
<evidence type="ECO:0000256" key="3">
    <source>
        <dbReference type="ARBA" id="ARBA00013190"/>
    </source>
</evidence>
<dbReference type="AlphaFoldDB" id="A0A1S6JJB0"/>
<evidence type="ECO:0000313" key="11">
    <source>
        <dbReference type="EMBL" id="AQS71819.1"/>
    </source>
</evidence>
<reference evidence="11 12" key="1">
    <citation type="submission" date="2017-02" db="EMBL/GenBank/DDBJ databases">
        <title>Streptomyces pactum ACT12 Genome sequencing and assembly.</title>
        <authorList>
            <person name="Xue Q."/>
            <person name="Yan X."/>
            <person name="Jia L."/>
            <person name="Yan H."/>
        </authorList>
    </citation>
    <scope>NUCLEOTIDE SEQUENCE [LARGE SCALE GENOMIC DNA]</scope>
    <source>
        <strain evidence="11 12">ACT12</strain>
    </source>
</reference>
<comment type="cofactor">
    <cofactor evidence="1 9">
        <name>Zn(2+)</name>
        <dbReference type="ChEBI" id="CHEBI:29105"/>
    </cofactor>
</comment>
<dbReference type="PANTHER" id="PTHR42940:SF8">
    <property type="entry name" value="VACUOLAR PROTEIN SORTING-ASSOCIATED PROTEIN 11"/>
    <property type="match status" value="1"/>
</dbReference>
<evidence type="ECO:0000256" key="9">
    <source>
        <dbReference type="RuleBase" id="RU361277"/>
    </source>
</evidence>
<keyword evidence="4 9" id="KW-0479">Metal-binding</keyword>
<dbReference type="KEGG" id="spac:B1H29_04860"/>
<dbReference type="InterPro" id="IPR011032">
    <property type="entry name" value="GroES-like_sf"/>
</dbReference>
<comment type="similarity">
    <text evidence="2 9">Belongs to the zinc-containing alcohol dehydrogenase family.</text>
</comment>
<dbReference type="GO" id="GO:0004022">
    <property type="term" value="F:alcohol dehydrogenase (NAD+) activity"/>
    <property type="evidence" value="ECO:0007669"/>
    <property type="project" value="UniProtKB-EC"/>
</dbReference>
<accession>A0A1S6JJB0</accession>
<dbReference type="InterPro" id="IPR013149">
    <property type="entry name" value="ADH-like_C"/>
</dbReference>
<comment type="catalytic activity">
    <reaction evidence="8">
        <text>a primary alcohol + NAD(+) = an aldehyde + NADH + H(+)</text>
        <dbReference type="Rhea" id="RHEA:10736"/>
        <dbReference type="ChEBI" id="CHEBI:15378"/>
        <dbReference type="ChEBI" id="CHEBI:15734"/>
        <dbReference type="ChEBI" id="CHEBI:17478"/>
        <dbReference type="ChEBI" id="CHEBI:57540"/>
        <dbReference type="ChEBI" id="CHEBI:57945"/>
        <dbReference type="EC" id="1.1.1.1"/>
    </reaction>
</comment>
<keyword evidence="6" id="KW-0560">Oxidoreductase</keyword>
<dbReference type="EC" id="1.1.1.1" evidence="3"/>
<dbReference type="EMBL" id="CP019724">
    <property type="protein sequence ID" value="AQS71819.1"/>
    <property type="molecule type" value="Genomic_DNA"/>
</dbReference>
<dbReference type="InterPro" id="IPR036291">
    <property type="entry name" value="NAD(P)-bd_dom_sf"/>
</dbReference>
<dbReference type="Gene3D" id="3.40.50.720">
    <property type="entry name" value="NAD(P)-binding Rossmann-like Domain"/>
    <property type="match status" value="1"/>
</dbReference>
<dbReference type="OrthoDB" id="334894at2"/>
<keyword evidence="12" id="KW-1185">Reference proteome</keyword>
<feature type="domain" description="Enoyl reductase (ER)" evidence="10">
    <location>
        <begin position="8"/>
        <end position="345"/>
    </location>
</feature>
<dbReference type="Pfam" id="PF00107">
    <property type="entry name" value="ADH_zinc_N"/>
    <property type="match status" value="1"/>
</dbReference>
<evidence type="ECO:0000256" key="5">
    <source>
        <dbReference type="ARBA" id="ARBA00022833"/>
    </source>
</evidence>
<dbReference type="Gene3D" id="3.90.180.10">
    <property type="entry name" value="Medium-chain alcohol dehydrogenases, catalytic domain"/>
    <property type="match status" value="1"/>
</dbReference>
<evidence type="ECO:0000256" key="2">
    <source>
        <dbReference type="ARBA" id="ARBA00008072"/>
    </source>
</evidence>
<sequence length="349" mass="35817">MKAVQLRTARRAPELVELPVPRPGPGQVLLSVTGVGLCHSDFLLLDTPAGMLRRMGIPLPLTLGHEVVGTVAALGAGASGVSEGEAVALYGPWGCGRCRRCADGAENLCVRREALGIAPPGLGSPGGLGEYMLVESPRHLVPIDGLDPLQAVPMTDAGLSAYHCVKRSLPKLGPGGTAVVIGVGGLGHLAVQLLRALTPVQVIAVDVSEAKLTLASDLGAHATLVPDETAVGRVRELTDDAGADVILDFVGTQATVEMAGACVATGGDVTVAGVGRGALPVGFDTPAYGVSVAGTYWGTRTDFTEVIELARDGVLTARLETYPLREVPRAYDRLRQGLITGRAVVLPGG</sequence>
<dbReference type="Pfam" id="PF08240">
    <property type="entry name" value="ADH_N"/>
    <property type="match status" value="1"/>
</dbReference>
<dbReference type="SUPFAM" id="SSF50129">
    <property type="entry name" value="GroES-like"/>
    <property type="match status" value="1"/>
</dbReference>
<dbReference type="SUPFAM" id="SSF51735">
    <property type="entry name" value="NAD(P)-binding Rossmann-fold domains"/>
    <property type="match status" value="1"/>
</dbReference>
<evidence type="ECO:0000256" key="7">
    <source>
        <dbReference type="ARBA" id="ARBA00049164"/>
    </source>
</evidence>
<organism evidence="11 12">
    <name type="scientific">Streptomyces pactum</name>
    <dbReference type="NCBI Taxonomy" id="68249"/>
    <lineage>
        <taxon>Bacteria</taxon>
        <taxon>Bacillati</taxon>
        <taxon>Actinomycetota</taxon>
        <taxon>Actinomycetes</taxon>
        <taxon>Kitasatosporales</taxon>
        <taxon>Streptomycetaceae</taxon>
        <taxon>Streptomyces</taxon>
    </lineage>
</organism>
<dbReference type="GO" id="GO:0008270">
    <property type="term" value="F:zinc ion binding"/>
    <property type="evidence" value="ECO:0007669"/>
    <property type="project" value="InterPro"/>
</dbReference>